<proteinExistence type="predicted"/>
<dbReference type="CDD" id="cd00090">
    <property type="entry name" value="HTH_ARSR"/>
    <property type="match status" value="1"/>
</dbReference>
<dbReference type="Pfam" id="PF01638">
    <property type="entry name" value="HxlR"/>
    <property type="match status" value="1"/>
</dbReference>
<evidence type="ECO:0000256" key="1">
    <source>
        <dbReference type="ARBA" id="ARBA00023015"/>
    </source>
</evidence>
<keyword evidence="6" id="KW-1185">Reference proteome</keyword>
<dbReference type="EMBL" id="FXTY01000001">
    <property type="protein sequence ID" value="SMP07880.1"/>
    <property type="molecule type" value="Genomic_DNA"/>
</dbReference>
<keyword evidence="2" id="KW-0238">DNA-binding</keyword>
<dbReference type="RefSeq" id="WP_283424649.1">
    <property type="nucleotide sequence ID" value="NZ_FXTY01000001.1"/>
</dbReference>
<accession>A0ABY1NF59</accession>
<protein>
    <submittedName>
        <fullName evidence="5">Transcriptional regulator, HxlR family</fullName>
    </submittedName>
</protein>
<keyword evidence="3" id="KW-0804">Transcription</keyword>
<keyword evidence="1" id="KW-0805">Transcription regulation</keyword>
<evidence type="ECO:0000313" key="6">
    <source>
        <dbReference type="Proteomes" id="UP001157961"/>
    </source>
</evidence>
<feature type="domain" description="HTH hxlR-type" evidence="4">
    <location>
        <begin position="14"/>
        <end position="111"/>
    </location>
</feature>
<evidence type="ECO:0000259" key="4">
    <source>
        <dbReference type="PROSITE" id="PS51118"/>
    </source>
</evidence>
<dbReference type="InterPro" id="IPR036388">
    <property type="entry name" value="WH-like_DNA-bd_sf"/>
</dbReference>
<dbReference type="InterPro" id="IPR002577">
    <property type="entry name" value="HTH_HxlR"/>
</dbReference>
<evidence type="ECO:0000256" key="2">
    <source>
        <dbReference type="ARBA" id="ARBA00023125"/>
    </source>
</evidence>
<dbReference type="InterPro" id="IPR011991">
    <property type="entry name" value="ArsR-like_HTH"/>
</dbReference>
<organism evidence="5 6">
    <name type="scientific">Shimia sagamensis</name>
    <dbReference type="NCBI Taxonomy" id="1566352"/>
    <lineage>
        <taxon>Bacteria</taxon>
        <taxon>Pseudomonadati</taxon>
        <taxon>Pseudomonadota</taxon>
        <taxon>Alphaproteobacteria</taxon>
        <taxon>Rhodobacterales</taxon>
        <taxon>Roseobacteraceae</taxon>
    </lineage>
</organism>
<dbReference type="Proteomes" id="UP001157961">
    <property type="component" value="Unassembled WGS sequence"/>
</dbReference>
<gene>
    <name evidence="5" type="ORF">SAMN06265373_101815</name>
</gene>
<evidence type="ECO:0000313" key="5">
    <source>
        <dbReference type="EMBL" id="SMP07880.1"/>
    </source>
</evidence>
<dbReference type="PANTHER" id="PTHR33204:SF18">
    <property type="entry name" value="TRANSCRIPTIONAL REGULATORY PROTEIN"/>
    <property type="match status" value="1"/>
</dbReference>
<dbReference type="SUPFAM" id="SSF46785">
    <property type="entry name" value="Winged helix' DNA-binding domain"/>
    <property type="match status" value="1"/>
</dbReference>
<comment type="caution">
    <text evidence="5">The sequence shown here is derived from an EMBL/GenBank/DDBJ whole genome shotgun (WGS) entry which is preliminary data.</text>
</comment>
<reference evidence="5 6" key="1">
    <citation type="submission" date="2017-05" db="EMBL/GenBank/DDBJ databases">
        <authorList>
            <person name="Varghese N."/>
            <person name="Submissions S."/>
        </authorList>
    </citation>
    <scope>NUCLEOTIDE SEQUENCE [LARGE SCALE GENOMIC DNA]</scope>
    <source>
        <strain evidence="5 6">DSM 29734</strain>
    </source>
</reference>
<dbReference type="InterPro" id="IPR036390">
    <property type="entry name" value="WH_DNA-bd_sf"/>
</dbReference>
<sequence length="151" mass="17625">MSDMKWTDLPNEGCSVARTMSVLGDRWTLLILRDTLFGIRRFDDIQKRLGITRHVLSDRLKRLETHGLLERKPYQERPPRHEYHPTQSAKDFVPVMQAMTGWAQAHLPTDKPEPYRFLDRKTRQPTAPKVIDTNTGTEITANSIWVETNRD</sequence>
<evidence type="ECO:0000256" key="3">
    <source>
        <dbReference type="ARBA" id="ARBA00023163"/>
    </source>
</evidence>
<dbReference type="PANTHER" id="PTHR33204">
    <property type="entry name" value="TRANSCRIPTIONAL REGULATOR, MARR FAMILY"/>
    <property type="match status" value="1"/>
</dbReference>
<name>A0ABY1NF59_9RHOB</name>
<dbReference type="PROSITE" id="PS51118">
    <property type="entry name" value="HTH_HXLR"/>
    <property type="match status" value="1"/>
</dbReference>
<dbReference type="Gene3D" id="1.10.10.10">
    <property type="entry name" value="Winged helix-like DNA-binding domain superfamily/Winged helix DNA-binding domain"/>
    <property type="match status" value="1"/>
</dbReference>